<feature type="transmembrane region" description="Helical" evidence="1">
    <location>
        <begin position="184"/>
        <end position="203"/>
    </location>
</feature>
<gene>
    <name evidence="2" type="ORF">AB3N04_00575</name>
</gene>
<keyword evidence="1" id="KW-0472">Membrane</keyword>
<dbReference type="EMBL" id="CP162550">
    <property type="protein sequence ID" value="XDI35243.1"/>
    <property type="molecule type" value="Genomic_DNA"/>
</dbReference>
<keyword evidence="1" id="KW-1133">Transmembrane helix</keyword>
<evidence type="ECO:0000313" key="2">
    <source>
        <dbReference type="EMBL" id="XDI35243.1"/>
    </source>
</evidence>
<evidence type="ECO:0000256" key="1">
    <source>
        <dbReference type="SAM" id="Phobius"/>
    </source>
</evidence>
<sequence>MGITAIIIGGFLFLSVSLGTALALMFSRLLKIQNSGIFLICGGFLVSLLFIDILPSSFKEYEHVGLMLGLILGYIIFLIIHQLLENSSPKQNNSVHLLALAMFIHTIPISITIGTVIHDSILTSAFITATILHHIPEGFALTLVMVAKGKKIFKLYLYFFVCSIIFIGFMMLGQFNLFSIRLNTILMGISIGLIASTSIKEFIINRMDDLPIKQSITYTTIGIGVSLLFQLLL</sequence>
<dbReference type="AlphaFoldDB" id="A0AB39BP58"/>
<accession>A0AB39BP58</accession>
<feature type="transmembrane region" description="Helical" evidence="1">
    <location>
        <begin position="96"/>
        <end position="117"/>
    </location>
</feature>
<dbReference type="RefSeq" id="WP_368502855.1">
    <property type="nucleotide sequence ID" value="NZ_CP162550.1"/>
</dbReference>
<feature type="transmembrane region" description="Helical" evidence="1">
    <location>
        <begin position="123"/>
        <end position="144"/>
    </location>
</feature>
<geneLocation type="plasmid" evidence="2">
    <name>unnamed</name>
</geneLocation>
<protein>
    <submittedName>
        <fullName evidence="2">Zinc transporter family protein</fullName>
    </submittedName>
</protein>
<feature type="transmembrane region" description="Helical" evidence="1">
    <location>
        <begin position="6"/>
        <end position="25"/>
    </location>
</feature>
<reference evidence="2" key="1">
    <citation type="submission" date="2024-07" db="EMBL/GenBank/DDBJ databases">
        <title>Identification and characteristics of an arsenic-resistant bacterial isolate, which belongs to a novel species.</title>
        <authorList>
            <person name="Juszczyk A."/>
            <person name="Kowalczyk A."/>
            <person name="Was K."/>
            <person name="Kosowicz W."/>
            <person name="Budzyn A."/>
            <person name="Latowski D."/>
        </authorList>
    </citation>
    <scope>NUCLEOTIDE SEQUENCE</scope>
    <source>
        <strain evidence="2">As8PL</strain>
        <plasmid evidence="2">unnamed</plasmid>
    </source>
</reference>
<proteinExistence type="predicted"/>
<feature type="transmembrane region" description="Helical" evidence="1">
    <location>
        <begin position="64"/>
        <end position="84"/>
    </location>
</feature>
<organism evidence="2">
    <name type="scientific">Alkalihalophilus sp. As8PL</name>
    <dbReference type="NCBI Taxonomy" id="3237103"/>
    <lineage>
        <taxon>Bacteria</taxon>
        <taxon>Bacillati</taxon>
        <taxon>Bacillota</taxon>
        <taxon>Bacilli</taxon>
        <taxon>Bacillales</taxon>
        <taxon>Bacillaceae</taxon>
        <taxon>Alkalihalophilus</taxon>
    </lineage>
</organism>
<keyword evidence="1" id="KW-0812">Transmembrane</keyword>
<name>A0AB39BP58_9BACI</name>
<feature type="transmembrane region" description="Helical" evidence="1">
    <location>
        <begin position="156"/>
        <end position="178"/>
    </location>
</feature>
<feature type="transmembrane region" description="Helical" evidence="1">
    <location>
        <begin position="37"/>
        <end position="58"/>
    </location>
</feature>
<keyword evidence="2" id="KW-0614">Plasmid</keyword>